<gene>
    <name evidence="6" type="ORF">ASPCAL14809</name>
</gene>
<dbReference type="CDD" id="cd00067">
    <property type="entry name" value="GAL4"/>
    <property type="match status" value="1"/>
</dbReference>
<dbReference type="InterPro" id="IPR053187">
    <property type="entry name" value="Notoamide_regulator"/>
</dbReference>
<dbReference type="InterPro" id="IPR001138">
    <property type="entry name" value="Zn2Cys6_DnaBD"/>
</dbReference>
<dbReference type="GO" id="GO:0003677">
    <property type="term" value="F:DNA binding"/>
    <property type="evidence" value="ECO:0007669"/>
    <property type="project" value="UniProtKB-KW"/>
</dbReference>
<name>A0A0U5GLI5_ASPCI</name>
<proteinExistence type="predicted"/>
<evidence type="ECO:0000256" key="1">
    <source>
        <dbReference type="ARBA" id="ARBA00023015"/>
    </source>
</evidence>
<reference evidence="7" key="1">
    <citation type="journal article" date="2016" name="Genome Announc.">
        <title>Draft genome sequences of fungus Aspergillus calidoustus.</title>
        <authorList>
            <person name="Horn F."/>
            <person name="Linde J."/>
            <person name="Mattern D.J."/>
            <person name="Walther G."/>
            <person name="Guthke R."/>
            <person name="Scherlach K."/>
            <person name="Martin K."/>
            <person name="Brakhage A.A."/>
            <person name="Petzke L."/>
            <person name="Valiante V."/>
        </authorList>
    </citation>
    <scope>NUCLEOTIDE SEQUENCE [LARGE SCALE GENOMIC DNA]</scope>
    <source>
        <strain evidence="7">SF006504</strain>
    </source>
</reference>
<keyword evidence="3" id="KW-0804">Transcription</keyword>
<dbReference type="PROSITE" id="PS50048">
    <property type="entry name" value="ZN2_CY6_FUNGAL_2"/>
    <property type="match status" value="1"/>
</dbReference>
<keyword evidence="4" id="KW-0539">Nucleus</keyword>
<evidence type="ECO:0000256" key="4">
    <source>
        <dbReference type="ARBA" id="ARBA00023242"/>
    </source>
</evidence>
<dbReference type="EMBL" id="CDMC01000030">
    <property type="protein sequence ID" value="CEL11710.1"/>
    <property type="molecule type" value="Genomic_DNA"/>
</dbReference>
<dbReference type="STRING" id="454130.A0A0U5GLI5"/>
<dbReference type="GO" id="GO:0008270">
    <property type="term" value="F:zinc ion binding"/>
    <property type="evidence" value="ECO:0007669"/>
    <property type="project" value="InterPro"/>
</dbReference>
<dbReference type="InterPro" id="IPR036864">
    <property type="entry name" value="Zn2-C6_fun-type_DNA-bd_sf"/>
</dbReference>
<keyword evidence="2" id="KW-0238">DNA-binding</keyword>
<dbReference type="PANTHER" id="PTHR47256">
    <property type="entry name" value="ZN(II)2CYS6 TRANSCRIPTION FACTOR (EUROFUNG)-RELATED"/>
    <property type="match status" value="1"/>
</dbReference>
<dbReference type="OMA" id="CSTHGRD"/>
<dbReference type="Gene3D" id="4.10.240.10">
    <property type="entry name" value="Zn(2)-C6 fungal-type DNA-binding domain"/>
    <property type="match status" value="1"/>
</dbReference>
<dbReference type="PROSITE" id="PS00463">
    <property type="entry name" value="ZN2_CY6_FUNGAL_1"/>
    <property type="match status" value="1"/>
</dbReference>
<dbReference type="Proteomes" id="UP000054771">
    <property type="component" value="Unassembled WGS sequence"/>
</dbReference>
<feature type="domain" description="Zn(2)-C6 fungal-type" evidence="5">
    <location>
        <begin position="46"/>
        <end position="75"/>
    </location>
</feature>
<dbReference type="OrthoDB" id="4120771at2759"/>
<keyword evidence="1" id="KW-0805">Transcription regulation</keyword>
<evidence type="ECO:0000256" key="2">
    <source>
        <dbReference type="ARBA" id="ARBA00023125"/>
    </source>
</evidence>
<dbReference type="SUPFAM" id="SSF57701">
    <property type="entry name" value="Zn2/Cys6 DNA-binding domain"/>
    <property type="match status" value="1"/>
</dbReference>
<sequence length="153" mass="17469">MNLTMTKHRNIAPRPVLNQESLLGIPLSEVNQLHRKATRQKRASTACINCKISKRKCSGESPCASCTAFGQQCLIDKTLDKRRRVTVKRMAGELNFCHNLLDDLLKIMRAEDQSLGLKLLDFVRLDTTSIQIREYLDDVLRSNRKNGEQKRGM</sequence>
<evidence type="ECO:0000313" key="7">
    <source>
        <dbReference type="Proteomes" id="UP000054771"/>
    </source>
</evidence>
<dbReference type="SMART" id="SM00066">
    <property type="entry name" value="GAL4"/>
    <property type="match status" value="1"/>
</dbReference>
<dbReference type="Pfam" id="PF00172">
    <property type="entry name" value="Zn_clus"/>
    <property type="match status" value="1"/>
</dbReference>
<dbReference type="GO" id="GO:0000981">
    <property type="term" value="F:DNA-binding transcription factor activity, RNA polymerase II-specific"/>
    <property type="evidence" value="ECO:0007669"/>
    <property type="project" value="InterPro"/>
</dbReference>
<keyword evidence="7" id="KW-1185">Reference proteome</keyword>
<organism evidence="6 7">
    <name type="scientific">Aspergillus calidoustus</name>
    <dbReference type="NCBI Taxonomy" id="454130"/>
    <lineage>
        <taxon>Eukaryota</taxon>
        <taxon>Fungi</taxon>
        <taxon>Dikarya</taxon>
        <taxon>Ascomycota</taxon>
        <taxon>Pezizomycotina</taxon>
        <taxon>Eurotiomycetes</taxon>
        <taxon>Eurotiomycetidae</taxon>
        <taxon>Eurotiales</taxon>
        <taxon>Aspergillaceae</taxon>
        <taxon>Aspergillus</taxon>
        <taxon>Aspergillus subgen. Nidulantes</taxon>
    </lineage>
</organism>
<dbReference type="PANTHER" id="PTHR47256:SF9">
    <property type="entry name" value="ZN(II)2CYS6 TRANSCRIPTION FACTOR (EUROFUNG)"/>
    <property type="match status" value="1"/>
</dbReference>
<evidence type="ECO:0000313" key="6">
    <source>
        <dbReference type="EMBL" id="CEL11710.1"/>
    </source>
</evidence>
<protein>
    <recommendedName>
        <fullName evidence="5">Zn(2)-C6 fungal-type domain-containing protein</fullName>
    </recommendedName>
</protein>
<evidence type="ECO:0000259" key="5">
    <source>
        <dbReference type="PROSITE" id="PS50048"/>
    </source>
</evidence>
<evidence type="ECO:0000256" key="3">
    <source>
        <dbReference type="ARBA" id="ARBA00023163"/>
    </source>
</evidence>
<accession>A0A0U5GLI5</accession>
<dbReference type="AlphaFoldDB" id="A0A0U5GLI5"/>